<sequence length="202" mass="21151">MAGLVLSFADLARAARQPAAGPLALPAVAPLDAPTGRELVQILVSDVKRRFATGTAPDGTPWRPLRYGRAFRGGGTAQPLRDTGALMASFTGRFTGDEVVVGTNHPGAALHNFGGTVVPRKGKFLAIALTAAARRAGSPRNLRGTAREPLFARRVNGRLVGHFLLVKKAVVPRREFMGVSEPGATAAAAALAESAARKWLQT</sequence>
<accession>A0A2Z3H343</accession>
<evidence type="ECO:0000313" key="1">
    <source>
        <dbReference type="EMBL" id="AWM38137.1"/>
    </source>
</evidence>
<dbReference type="EMBL" id="CP025958">
    <property type="protein sequence ID" value="AWM38137.1"/>
    <property type="molecule type" value="Genomic_DNA"/>
</dbReference>
<evidence type="ECO:0000313" key="2">
    <source>
        <dbReference type="Proteomes" id="UP000245802"/>
    </source>
</evidence>
<dbReference type="AlphaFoldDB" id="A0A2Z3H343"/>
<name>A0A2Z3H343_9BACT</name>
<dbReference type="RefSeq" id="WP_010046316.1">
    <property type="nucleotide sequence ID" value="NZ_CP025958.1"/>
</dbReference>
<protein>
    <submittedName>
        <fullName evidence="1">Virion morphogenesis protein</fullName>
    </submittedName>
</protein>
<keyword evidence="2" id="KW-1185">Reference proteome</keyword>
<dbReference type="Pfam" id="PF05069">
    <property type="entry name" value="Phage_tail_S"/>
    <property type="match status" value="1"/>
</dbReference>
<gene>
    <name evidence="1" type="ORF">C1280_14795</name>
</gene>
<proteinExistence type="predicted"/>
<organism evidence="1 2">
    <name type="scientific">Gemmata obscuriglobus</name>
    <dbReference type="NCBI Taxonomy" id="114"/>
    <lineage>
        <taxon>Bacteria</taxon>
        <taxon>Pseudomonadati</taxon>
        <taxon>Planctomycetota</taxon>
        <taxon>Planctomycetia</taxon>
        <taxon>Gemmatales</taxon>
        <taxon>Gemmataceae</taxon>
        <taxon>Gemmata</taxon>
    </lineage>
</organism>
<dbReference type="InterPro" id="IPR006522">
    <property type="entry name" value="Phage_virion_morphogenesis"/>
</dbReference>
<dbReference type="Proteomes" id="UP000245802">
    <property type="component" value="Chromosome"/>
</dbReference>
<dbReference type="KEGG" id="gog:C1280_14795"/>
<dbReference type="OrthoDB" id="284987at2"/>
<reference evidence="1 2" key="1">
    <citation type="submission" date="2018-01" db="EMBL/GenBank/DDBJ databases">
        <title>G. obscuriglobus.</title>
        <authorList>
            <person name="Franke J."/>
            <person name="Blomberg W."/>
            <person name="Selmecki A."/>
        </authorList>
    </citation>
    <scope>NUCLEOTIDE SEQUENCE [LARGE SCALE GENOMIC DNA]</scope>
    <source>
        <strain evidence="1 2">DSM 5831</strain>
    </source>
</reference>